<dbReference type="AlphaFoldDB" id="A0A6B0YSU2"/>
<dbReference type="GO" id="GO:0042803">
    <property type="term" value="F:protein homodimerization activity"/>
    <property type="evidence" value="ECO:0007669"/>
    <property type="project" value="InterPro"/>
</dbReference>
<dbReference type="PRINTS" id="PR00773">
    <property type="entry name" value="GRPEPROTEIN"/>
</dbReference>
<dbReference type="GO" id="GO:0005737">
    <property type="term" value="C:cytoplasm"/>
    <property type="evidence" value="ECO:0007669"/>
    <property type="project" value="UniProtKB-SubCell"/>
</dbReference>
<dbReference type="GO" id="GO:0051082">
    <property type="term" value="F:unfolded protein binding"/>
    <property type="evidence" value="ECO:0007669"/>
    <property type="project" value="TreeGrafter"/>
</dbReference>
<dbReference type="EMBL" id="VXRG01000067">
    <property type="protein sequence ID" value="MXY93361.1"/>
    <property type="molecule type" value="Genomic_DNA"/>
</dbReference>
<comment type="subcellular location">
    <subcellularLocation>
        <location evidence="1 10">Cytoplasm</location>
    </subcellularLocation>
</comment>
<feature type="region of interest" description="Disordered" evidence="13">
    <location>
        <begin position="157"/>
        <end position="178"/>
    </location>
</feature>
<feature type="compositionally biased region" description="Basic and acidic residues" evidence="13">
    <location>
        <begin position="82"/>
        <end position="98"/>
    </location>
</feature>
<comment type="function">
    <text evidence="7 10 11">Participates actively in the response to hyperosmotic and heat shock by preventing the aggregation of stress-denatured proteins, in association with DnaK and GrpE. It is the nucleotide exchange factor for DnaK and may function as a thermosensor. Unfolded proteins bind initially to DnaJ; upon interaction with the DnaJ-bound protein, DnaK hydrolyzes its bound ATP, resulting in the formation of a stable complex. GrpE releases ADP from DnaK; ATP binding to DnaK triggers the release of the substrate protein, thus completing the reaction cycle. Several rounds of ATP-dependent interactions between DnaJ, DnaK and GrpE are required for fully efficient folding.</text>
</comment>
<evidence type="ECO:0000256" key="3">
    <source>
        <dbReference type="ARBA" id="ARBA00011738"/>
    </source>
</evidence>
<dbReference type="InterPro" id="IPR009012">
    <property type="entry name" value="GrpE_head"/>
</dbReference>
<comment type="subunit">
    <text evidence="3 10">Homodimer.</text>
</comment>
<keyword evidence="6 10" id="KW-0143">Chaperone</keyword>
<dbReference type="FunFam" id="2.30.22.10:FF:000001">
    <property type="entry name" value="Protein GrpE"/>
    <property type="match status" value="1"/>
</dbReference>
<accession>A0A6B0YSU2</accession>
<keyword evidence="5 10" id="KW-0346">Stress response</keyword>
<dbReference type="SUPFAM" id="SSF58014">
    <property type="entry name" value="Coiled-coil domain of nucleotide exchange factor GrpE"/>
    <property type="match status" value="1"/>
</dbReference>
<dbReference type="PANTHER" id="PTHR21237">
    <property type="entry name" value="GRPE PROTEIN"/>
    <property type="match status" value="1"/>
</dbReference>
<comment type="similarity">
    <text evidence="2 10 12">Belongs to the GrpE family.</text>
</comment>
<dbReference type="GO" id="GO:0006457">
    <property type="term" value="P:protein folding"/>
    <property type="evidence" value="ECO:0007669"/>
    <property type="project" value="InterPro"/>
</dbReference>
<evidence type="ECO:0000256" key="11">
    <source>
        <dbReference type="RuleBase" id="RU000639"/>
    </source>
</evidence>
<evidence type="ECO:0000256" key="9">
    <source>
        <dbReference type="ARBA" id="ARBA00076414"/>
    </source>
</evidence>
<evidence type="ECO:0000256" key="8">
    <source>
        <dbReference type="ARBA" id="ARBA00072274"/>
    </source>
</evidence>
<dbReference type="Gene3D" id="2.30.22.10">
    <property type="entry name" value="Head domain of nucleotide exchange factor GrpE"/>
    <property type="match status" value="1"/>
</dbReference>
<feature type="compositionally biased region" description="Polar residues" evidence="13">
    <location>
        <begin position="57"/>
        <end position="66"/>
    </location>
</feature>
<dbReference type="SUPFAM" id="SSF51064">
    <property type="entry name" value="Head domain of nucleotide exchange factor GrpE"/>
    <property type="match status" value="1"/>
</dbReference>
<evidence type="ECO:0000256" key="5">
    <source>
        <dbReference type="ARBA" id="ARBA00023016"/>
    </source>
</evidence>
<dbReference type="InterPro" id="IPR000740">
    <property type="entry name" value="GrpE"/>
</dbReference>
<gene>
    <name evidence="10" type="primary">grpE</name>
    <name evidence="14" type="ORF">F4Y42_07935</name>
</gene>
<evidence type="ECO:0000256" key="2">
    <source>
        <dbReference type="ARBA" id="ARBA00009054"/>
    </source>
</evidence>
<dbReference type="PANTHER" id="PTHR21237:SF23">
    <property type="entry name" value="GRPE PROTEIN HOMOLOG, MITOCHONDRIAL"/>
    <property type="match status" value="1"/>
</dbReference>
<evidence type="ECO:0000256" key="13">
    <source>
        <dbReference type="SAM" id="MobiDB-lite"/>
    </source>
</evidence>
<evidence type="ECO:0000256" key="10">
    <source>
        <dbReference type="HAMAP-Rule" id="MF_01151"/>
    </source>
</evidence>
<sequence length="205" mass="23053">MSKQENRENTTGEPENGQLPDEAVLEAAEPDASAVSDGGEAEEQDETPEETIARLQSELTDAQEQAASHLDKMQRTVAEYENAGKRRERQNEERIKRETENMMRQLLPVLDDLELAFRNVPEGARGEDQAWLQGFEQIQQKLLDILANAKVEPLDGSGEFDPNQHEAISNEPSEDVPSGHIIQTLRTGYRIQDRILRPALVRVAQ</sequence>
<dbReference type="InterPro" id="IPR013805">
    <property type="entry name" value="GrpE_CC"/>
</dbReference>
<feature type="compositionally biased region" description="Basic and acidic residues" evidence="13">
    <location>
        <begin position="1"/>
        <end position="10"/>
    </location>
</feature>
<organism evidence="14">
    <name type="scientific">Caldilineaceae bacterium SB0664_bin_27</name>
    <dbReference type="NCBI Taxonomy" id="2605260"/>
    <lineage>
        <taxon>Bacteria</taxon>
        <taxon>Bacillati</taxon>
        <taxon>Chloroflexota</taxon>
        <taxon>Caldilineae</taxon>
        <taxon>Caldilineales</taxon>
        <taxon>Caldilineaceae</taxon>
    </lineage>
</organism>
<dbReference type="GO" id="GO:0000774">
    <property type="term" value="F:adenyl-nucleotide exchange factor activity"/>
    <property type="evidence" value="ECO:0007669"/>
    <property type="project" value="InterPro"/>
</dbReference>
<evidence type="ECO:0000256" key="6">
    <source>
        <dbReference type="ARBA" id="ARBA00023186"/>
    </source>
</evidence>
<dbReference type="Gene3D" id="3.90.20.20">
    <property type="match status" value="1"/>
</dbReference>
<dbReference type="Pfam" id="PF01025">
    <property type="entry name" value="GrpE"/>
    <property type="match status" value="1"/>
</dbReference>
<name>A0A6B0YSU2_9CHLR</name>
<comment type="caution">
    <text evidence="14">The sequence shown here is derived from an EMBL/GenBank/DDBJ whole genome shotgun (WGS) entry which is preliminary data.</text>
</comment>
<keyword evidence="4 10" id="KW-0963">Cytoplasm</keyword>
<dbReference type="CDD" id="cd00446">
    <property type="entry name" value="GrpE"/>
    <property type="match status" value="1"/>
</dbReference>
<feature type="region of interest" description="Disordered" evidence="13">
    <location>
        <begin position="1"/>
        <end position="98"/>
    </location>
</feature>
<feature type="compositionally biased region" description="Acidic residues" evidence="13">
    <location>
        <begin position="39"/>
        <end position="49"/>
    </location>
</feature>
<evidence type="ECO:0000256" key="4">
    <source>
        <dbReference type="ARBA" id="ARBA00022490"/>
    </source>
</evidence>
<proteinExistence type="inferred from homology"/>
<protein>
    <recommendedName>
        <fullName evidence="8 10">Protein GrpE</fullName>
    </recommendedName>
    <alternativeName>
        <fullName evidence="9 10">HSP-70 cofactor</fullName>
    </alternativeName>
</protein>
<dbReference type="HAMAP" id="MF_01151">
    <property type="entry name" value="GrpE"/>
    <property type="match status" value="1"/>
</dbReference>
<dbReference type="PROSITE" id="PS01071">
    <property type="entry name" value="GRPE"/>
    <property type="match status" value="1"/>
</dbReference>
<evidence type="ECO:0000256" key="12">
    <source>
        <dbReference type="RuleBase" id="RU004478"/>
    </source>
</evidence>
<reference evidence="14" key="1">
    <citation type="submission" date="2019-09" db="EMBL/GenBank/DDBJ databases">
        <title>Characterisation of the sponge microbiome using genome-centric metagenomics.</title>
        <authorList>
            <person name="Engelberts J.P."/>
            <person name="Robbins S.J."/>
            <person name="De Goeij J.M."/>
            <person name="Aranda M."/>
            <person name="Bell S.C."/>
            <person name="Webster N.S."/>
        </authorList>
    </citation>
    <scope>NUCLEOTIDE SEQUENCE</scope>
    <source>
        <strain evidence="14">SB0664_bin_27</strain>
    </source>
</reference>
<evidence type="ECO:0000256" key="1">
    <source>
        <dbReference type="ARBA" id="ARBA00004496"/>
    </source>
</evidence>
<dbReference type="GO" id="GO:0051087">
    <property type="term" value="F:protein-folding chaperone binding"/>
    <property type="evidence" value="ECO:0007669"/>
    <property type="project" value="InterPro"/>
</dbReference>
<evidence type="ECO:0000313" key="14">
    <source>
        <dbReference type="EMBL" id="MXY93361.1"/>
    </source>
</evidence>
<evidence type="ECO:0000256" key="7">
    <source>
        <dbReference type="ARBA" id="ARBA00053401"/>
    </source>
</evidence>